<name>Q23RB8_TETTS</name>
<evidence type="ECO:0000313" key="2">
    <source>
        <dbReference type="Proteomes" id="UP000009168"/>
    </source>
</evidence>
<proteinExistence type="predicted"/>
<dbReference type="RefSeq" id="XP_001019375.2">
    <property type="nucleotide sequence ID" value="XM_001019375.2"/>
</dbReference>
<dbReference type="AlphaFoldDB" id="Q23RB8"/>
<protein>
    <submittedName>
        <fullName evidence="1">Uncharacterized protein</fullName>
    </submittedName>
</protein>
<dbReference type="HOGENOM" id="CLU_238663_0_0_1"/>
<accession>Q23RB8</accession>
<dbReference type="GeneID" id="7838856"/>
<reference evidence="2" key="1">
    <citation type="journal article" date="2006" name="PLoS Biol.">
        <title>Macronuclear genome sequence of the ciliate Tetrahymena thermophila, a model eukaryote.</title>
        <authorList>
            <person name="Eisen J.A."/>
            <person name="Coyne R.S."/>
            <person name="Wu M."/>
            <person name="Wu D."/>
            <person name="Thiagarajan M."/>
            <person name="Wortman J.R."/>
            <person name="Badger J.H."/>
            <person name="Ren Q."/>
            <person name="Amedeo P."/>
            <person name="Jones K.M."/>
            <person name="Tallon L.J."/>
            <person name="Delcher A.L."/>
            <person name="Salzberg S.L."/>
            <person name="Silva J.C."/>
            <person name="Haas B.J."/>
            <person name="Majoros W.H."/>
            <person name="Farzad M."/>
            <person name="Carlton J.M."/>
            <person name="Smith R.K. Jr."/>
            <person name="Garg J."/>
            <person name="Pearlman R.E."/>
            <person name="Karrer K.M."/>
            <person name="Sun L."/>
            <person name="Manning G."/>
            <person name="Elde N.C."/>
            <person name="Turkewitz A.P."/>
            <person name="Asai D.J."/>
            <person name="Wilkes D.E."/>
            <person name="Wang Y."/>
            <person name="Cai H."/>
            <person name="Collins K."/>
            <person name="Stewart B.A."/>
            <person name="Lee S.R."/>
            <person name="Wilamowska K."/>
            <person name="Weinberg Z."/>
            <person name="Ruzzo W.L."/>
            <person name="Wloga D."/>
            <person name="Gaertig J."/>
            <person name="Frankel J."/>
            <person name="Tsao C.-C."/>
            <person name="Gorovsky M.A."/>
            <person name="Keeling P.J."/>
            <person name="Waller R.F."/>
            <person name="Patron N.J."/>
            <person name="Cherry J.M."/>
            <person name="Stover N.A."/>
            <person name="Krieger C.J."/>
            <person name="del Toro C."/>
            <person name="Ryder H.F."/>
            <person name="Williamson S.C."/>
            <person name="Barbeau R.A."/>
            <person name="Hamilton E.P."/>
            <person name="Orias E."/>
        </authorList>
    </citation>
    <scope>NUCLEOTIDE SEQUENCE [LARGE SCALE GENOMIC DNA]</scope>
    <source>
        <strain evidence="2">SB210</strain>
    </source>
</reference>
<sequence>MLFIANFLFILFEFVVNIPLLIQRYKWARNILIEQTSHFLEWLNRKNIQKRQNFLLNMLSIDKKDEHVINMSENKTNQSDQSNYYFKNQKDIIHLLTGHDLKQVKQSNQELDIIDLEIDEEEVNLIKQRSKLSSNNLNLLPQDMNLVGLREIDNKQNDKQIIKESGGNKNQIEGGLVEGNQGDQIDKKDTKIEQQLINLDLLKDKPQEKIILDKELVLPNINIQRKAQQHHRLYLKDEIGIDRFRVFGEFRGNKFSLSMQGHPPQTNLNNGLYDIYEYDEFVNEVLLKEDNEDSFEVIDFMDRNQQYFRNKLDKNSQQMGFMQQQNINNQFHIYPDKNDAQDKINHVNQNPFQQRGEILEQASRQVRAYFDMETQGKFKILKKKDINTGRTYTIALPLSVDIQNKRQALANKILSMKPNAIINESNQQSVSTLSKINNPANKQNKSVVLNAWQQQQSNIYQNNKKW</sequence>
<dbReference type="eggNOG" id="KOG3525">
    <property type="taxonomic scope" value="Eukaryota"/>
</dbReference>
<dbReference type="EMBL" id="GG662644">
    <property type="protein sequence ID" value="EAR99130.2"/>
    <property type="molecule type" value="Genomic_DNA"/>
</dbReference>
<dbReference type="InParanoid" id="Q23RB8"/>
<evidence type="ECO:0000313" key="1">
    <source>
        <dbReference type="EMBL" id="EAR99130.2"/>
    </source>
</evidence>
<keyword evidence="2" id="KW-1185">Reference proteome</keyword>
<dbReference type="KEGG" id="tet:TTHERM_00389700"/>
<dbReference type="Proteomes" id="UP000009168">
    <property type="component" value="Unassembled WGS sequence"/>
</dbReference>
<gene>
    <name evidence="1" type="ORF">TTHERM_00389700</name>
</gene>
<organism evidence="1 2">
    <name type="scientific">Tetrahymena thermophila (strain SB210)</name>
    <dbReference type="NCBI Taxonomy" id="312017"/>
    <lineage>
        <taxon>Eukaryota</taxon>
        <taxon>Sar</taxon>
        <taxon>Alveolata</taxon>
        <taxon>Ciliophora</taxon>
        <taxon>Intramacronucleata</taxon>
        <taxon>Oligohymenophorea</taxon>
        <taxon>Hymenostomatida</taxon>
        <taxon>Tetrahymenina</taxon>
        <taxon>Tetrahymenidae</taxon>
        <taxon>Tetrahymena</taxon>
    </lineage>
</organism>